<evidence type="ECO:0000256" key="2">
    <source>
        <dbReference type="ARBA" id="ARBA00022473"/>
    </source>
</evidence>
<dbReference type="Proteomes" id="UP000653305">
    <property type="component" value="Unassembled WGS sequence"/>
</dbReference>
<accession>A0A830C384</accession>
<reference evidence="6" key="1">
    <citation type="submission" date="2020-07" db="EMBL/GenBank/DDBJ databases">
        <title>Ethylene signaling mediates host invasion by parasitic plants.</title>
        <authorList>
            <person name="Yoshida S."/>
        </authorList>
    </citation>
    <scope>NUCLEOTIDE SEQUENCE</scope>
    <source>
        <strain evidence="6">Okayama</strain>
    </source>
</reference>
<dbReference type="EMBL" id="BMAC01000172">
    <property type="protein sequence ID" value="GFP88731.1"/>
    <property type="molecule type" value="Genomic_DNA"/>
</dbReference>
<name>A0A830C384_9LAMI</name>
<comment type="similarity">
    <text evidence="1">Belongs to the CLV3/ESR signal peptide family.</text>
</comment>
<keyword evidence="7" id="KW-1185">Reference proteome</keyword>
<evidence type="ECO:0000313" key="7">
    <source>
        <dbReference type="Proteomes" id="UP000653305"/>
    </source>
</evidence>
<dbReference type="PANTHER" id="PTHR34359">
    <property type="entry name" value="CLAVATA3/ESR (CLE)-RELATED PROTEIN 10"/>
    <property type="match status" value="1"/>
</dbReference>
<dbReference type="AlphaFoldDB" id="A0A830C384"/>
<evidence type="ECO:0000256" key="4">
    <source>
        <dbReference type="ARBA" id="ARBA00023278"/>
    </source>
</evidence>
<feature type="compositionally biased region" description="Basic residues" evidence="5">
    <location>
        <begin position="1"/>
        <end position="13"/>
    </location>
</feature>
<evidence type="ECO:0000256" key="5">
    <source>
        <dbReference type="SAM" id="MobiDB-lite"/>
    </source>
</evidence>
<sequence>MQLHPVGRRHHYCHPVSSNLPPPAIPFGRFQRVRHCFPRRPTLLPPPPPAEDDGGEIDPRYGVEKRLVPSGPNPLHN</sequence>
<keyword evidence="2" id="KW-0217">Developmental protein</keyword>
<dbReference type="OrthoDB" id="913849at2759"/>
<dbReference type="InterPro" id="IPR039618">
    <property type="entry name" value="CLE9-13"/>
</dbReference>
<evidence type="ECO:0000313" key="6">
    <source>
        <dbReference type="EMBL" id="GFP88731.1"/>
    </source>
</evidence>
<dbReference type="PANTHER" id="PTHR34359:SF5">
    <property type="entry name" value="CLAVATA3_ESR (CLE)-RELATED PROTEIN 9"/>
    <property type="match status" value="1"/>
</dbReference>
<organism evidence="6 7">
    <name type="scientific">Phtheirospermum japonicum</name>
    <dbReference type="NCBI Taxonomy" id="374723"/>
    <lineage>
        <taxon>Eukaryota</taxon>
        <taxon>Viridiplantae</taxon>
        <taxon>Streptophyta</taxon>
        <taxon>Embryophyta</taxon>
        <taxon>Tracheophyta</taxon>
        <taxon>Spermatophyta</taxon>
        <taxon>Magnoliopsida</taxon>
        <taxon>eudicotyledons</taxon>
        <taxon>Gunneridae</taxon>
        <taxon>Pentapetalae</taxon>
        <taxon>asterids</taxon>
        <taxon>lamiids</taxon>
        <taxon>Lamiales</taxon>
        <taxon>Orobanchaceae</taxon>
        <taxon>Orobanchaceae incertae sedis</taxon>
        <taxon>Phtheirospermum</taxon>
    </lineage>
</organism>
<feature type="region of interest" description="Disordered" evidence="5">
    <location>
        <begin position="38"/>
        <end position="77"/>
    </location>
</feature>
<gene>
    <name evidence="6" type="ORF">PHJA_001016800</name>
</gene>
<keyword evidence="3" id="KW-0221">Differentiation</keyword>
<feature type="region of interest" description="Disordered" evidence="5">
    <location>
        <begin position="1"/>
        <end position="23"/>
    </location>
</feature>
<comment type="caution">
    <text evidence="6">The sequence shown here is derived from an EMBL/GenBank/DDBJ whole genome shotgun (WGS) entry which is preliminary data.</text>
</comment>
<proteinExistence type="inferred from homology"/>
<keyword evidence="4" id="KW-0379">Hydroxylation</keyword>
<feature type="compositionally biased region" description="Basic and acidic residues" evidence="5">
    <location>
        <begin position="57"/>
        <end position="67"/>
    </location>
</feature>
<evidence type="ECO:0000256" key="1">
    <source>
        <dbReference type="ARBA" id="ARBA00005416"/>
    </source>
</evidence>
<protein>
    <submittedName>
        <fullName evidence="6">Clavata3/esr (Cle)-related protein 12</fullName>
    </submittedName>
</protein>
<dbReference type="GO" id="GO:0030154">
    <property type="term" value="P:cell differentiation"/>
    <property type="evidence" value="ECO:0007669"/>
    <property type="project" value="UniProtKB-KW"/>
</dbReference>
<evidence type="ECO:0000256" key="3">
    <source>
        <dbReference type="ARBA" id="ARBA00022782"/>
    </source>
</evidence>